<organism evidence="3 4">
    <name type="scientific">Caenorhabditis japonica</name>
    <dbReference type="NCBI Taxonomy" id="281687"/>
    <lineage>
        <taxon>Eukaryota</taxon>
        <taxon>Metazoa</taxon>
        <taxon>Ecdysozoa</taxon>
        <taxon>Nematoda</taxon>
        <taxon>Chromadorea</taxon>
        <taxon>Rhabditida</taxon>
        <taxon>Rhabditina</taxon>
        <taxon>Rhabditomorpha</taxon>
        <taxon>Rhabditoidea</taxon>
        <taxon>Rhabditidae</taxon>
        <taxon>Peloderinae</taxon>
        <taxon>Caenorhabditis</taxon>
    </lineage>
</organism>
<evidence type="ECO:0008006" key="5">
    <source>
        <dbReference type="Google" id="ProtNLM"/>
    </source>
</evidence>
<dbReference type="Gene3D" id="2.60.120.260">
    <property type="entry name" value="Galactose-binding domain-like"/>
    <property type="match status" value="1"/>
</dbReference>
<sequence>MLNSWVLPLLLFTTVTPLLYVQKNEIRSVDTLDGLWTFVREPHNGGDVGIVNGWKGKDLAKFENSTVMPVPSSYNDLGTSSELRDHIGWVWYQKKEFIPLRDSNMRHVLRFGSVNYFAVVVSEPTD</sequence>
<dbReference type="PANTHER" id="PTHR10066:SF67">
    <property type="entry name" value="BETA-GLUCURONIDASE"/>
    <property type="match status" value="1"/>
</dbReference>
<dbReference type="GO" id="GO:0004566">
    <property type="term" value="F:beta-glucuronidase activity"/>
    <property type="evidence" value="ECO:0007669"/>
    <property type="project" value="TreeGrafter"/>
</dbReference>
<protein>
    <recommendedName>
        <fullName evidence="5">Beta-glucuronidase</fullName>
    </recommendedName>
</protein>
<keyword evidence="2" id="KW-0732">Signal</keyword>
<feature type="signal peptide" evidence="2">
    <location>
        <begin position="1"/>
        <end position="17"/>
    </location>
</feature>
<reference evidence="3" key="2">
    <citation type="submission" date="2022-06" db="UniProtKB">
        <authorList>
            <consortium name="EnsemblMetazoa"/>
        </authorList>
    </citation>
    <scope>IDENTIFICATION</scope>
    <source>
        <strain evidence="3">DF5081</strain>
    </source>
</reference>
<evidence type="ECO:0000256" key="1">
    <source>
        <dbReference type="ARBA" id="ARBA00007401"/>
    </source>
</evidence>
<feature type="chain" id="PRO_5035746831" description="Beta-glucuronidase" evidence="2">
    <location>
        <begin position="18"/>
        <end position="126"/>
    </location>
</feature>
<comment type="similarity">
    <text evidence="1">Belongs to the glycosyl hydrolase 2 family.</text>
</comment>
<dbReference type="GO" id="GO:0030246">
    <property type="term" value="F:carbohydrate binding"/>
    <property type="evidence" value="ECO:0007669"/>
    <property type="project" value="TreeGrafter"/>
</dbReference>
<evidence type="ECO:0000313" key="3">
    <source>
        <dbReference type="EnsemblMetazoa" id="CJA37239.1"/>
    </source>
</evidence>
<dbReference type="Proteomes" id="UP000005237">
    <property type="component" value="Unassembled WGS sequence"/>
</dbReference>
<dbReference type="GO" id="GO:0019391">
    <property type="term" value="P:glucuronoside catabolic process"/>
    <property type="evidence" value="ECO:0007669"/>
    <property type="project" value="TreeGrafter"/>
</dbReference>
<dbReference type="GO" id="GO:0005615">
    <property type="term" value="C:extracellular space"/>
    <property type="evidence" value="ECO:0007669"/>
    <property type="project" value="TreeGrafter"/>
</dbReference>
<dbReference type="EnsemblMetazoa" id="CJA37239.1">
    <property type="protein sequence ID" value="CJA37239.1"/>
    <property type="gene ID" value="WBGene00213086"/>
</dbReference>
<reference evidence="4" key="1">
    <citation type="submission" date="2010-08" db="EMBL/GenBank/DDBJ databases">
        <authorList>
            <consortium name="Caenorhabditis japonica Sequencing Consortium"/>
            <person name="Wilson R.K."/>
        </authorList>
    </citation>
    <scope>NUCLEOTIDE SEQUENCE [LARGE SCALE GENOMIC DNA]</scope>
    <source>
        <strain evidence="4">DF5081</strain>
    </source>
</reference>
<name>A0A8R1IUG5_CAEJA</name>
<evidence type="ECO:0000256" key="2">
    <source>
        <dbReference type="SAM" id="SignalP"/>
    </source>
</evidence>
<accession>A0A8R1IUG5</accession>
<dbReference type="InterPro" id="IPR008979">
    <property type="entry name" value="Galactose-bd-like_sf"/>
</dbReference>
<dbReference type="AlphaFoldDB" id="A0A8R1IUG5"/>
<proteinExistence type="inferred from homology"/>
<dbReference type="PANTHER" id="PTHR10066">
    <property type="entry name" value="BETA-GLUCURONIDASE"/>
    <property type="match status" value="1"/>
</dbReference>
<dbReference type="SUPFAM" id="SSF49785">
    <property type="entry name" value="Galactose-binding domain-like"/>
    <property type="match status" value="1"/>
</dbReference>
<keyword evidence="4" id="KW-1185">Reference proteome</keyword>
<evidence type="ECO:0000313" key="4">
    <source>
        <dbReference type="Proteomes" id="UP000005237"/>
    </source>
</evidence>